<evidence type="ECO:0000313" key="12">
    <source>
        <dbReference type="Proteomes" id="UP000005147"/>
    </source>
</evidence>
<keyword evidence="6" id="KW-0630">Potassium</keyword>
<evidence type="ECO:0000313" key="11">
    <source>
        <dbReference type="EMBL" id="EKB58988.1"/>
    </source>
</evidence>
<dbReference type="NCBIfam" id="TIGR00933">
    <property type="entry name" value="2a38"/>
    <property type="match status" value="1"/>
</dbReference>
<gene>
    <name evidence="11" type="ORF">HMPREF9707_00066</name>
</gene>
<feature type="transmembrane region" description="Helical" evidence="10">
    <location>
        <begin position="408"/>
        <end position="427"/>
    </location>
</feature>
<feature type="transmembrane region" description="Helical" evidence="10">
    <location>
        <begin position="129"/>
        <end position="150"/>
    </location>
</feature>
<keyword evidence="4" id="KW-0633">Potassium transport</keyword>
<evidence type="ECO:0000256" key="2">
    <source>
        <dbReference type="ARBA" id="ARBA00022448"/>
    </source>
</evidence>
<evidence type="ECO:0000256" key="1">
    <source>
        <dbReference type="ARBA" id="ARBA00004651"/>
    </source>
</evidence>
<evidence type="ECO:0000256" key="10">
    <source>
        <dbReference type="SAM" id="Phobius"/>
    </source>
</evidence>
<evidence type="ECO:0000256" key="7">
    <source>
        <dbReference type="ARBA" id="ARBA00022989"/>
    </source>
</evidence>
<feature type="transmembrane region" description="Helical" evidence="10">
    <location>
        <begin position="224"/>
        <end position="246"/>
    </location>
</feature>
<proteinExistence type="predicted"/>
<dbReference type="AlphaFoldDB" id="K1M9C4"/>
<keyword evidence="3" id="KW-1003">Cell membrane</keyword>
<evidence type="ECO:0000256" key="8">
    <source>
        <dbReference type="ARBA" id="ARBA00023065"/>
    </source>
</evidence>
<keyword evidence="12" id="KW-1185">Reference proteome</keyword>
<dbReference type="RefSeq" id="WP_006700737.1">
    <property type="nucleotide sequence ID" value="NZ_JH932300.1"/>
</dbReference>
<organism evidence="11 12">
    <name type="scientific">Falseniella ignava CCUG 37419</name>
    <dbReference type="NCBI Taxonomy" id="883112"/>
    <lineage>
        <taxon>Bacteria</taxon>
        <taxon>Bacillati</taxon>
        <taxon>Bacillota</taxon>
        <taxon>Bacilli</taxon>
        <taxon>Lactobacillales</taxon>
        <taxon>Aerococcaceae</taxon>
        <taxon>Falseniella</taxon>
    </lineage>
</organism>
<keyword evidence="5 10" id="KW-0812">Transmembrane</keyword>
<feature type="transmembrane region" description="Helical" evidence="10">
    <location>
        <begin position="347"/>
        <end position="366"/>
    </location>
</feature>
<dbReference type="Pfam" id="PF02386">
    <property type="entry name" value="TrkH"/>
    <property type="match status" value="1"/>
</dbReference>
<name>K1M9C4_9LACT</name>
<keyword evidence="2" id="KW-0813">Transport</keyword>
<comment type="caution">
    <text evidence="11">The sequence shown here is derived from an EMBL/GenBank/DDBJ whole genome shotgun (WGS) entry which is preliminary data.</text>
</comment>
<accession>K1M9C4</accession>
<feature type="transmembrane region" description="Helical" evidence="10">
    <location>
        <begin position="12"/>
        <end position="35"/>
    </location>
</feature>
<dbReference type="GO" id="GO:0005886">
    <property type="term" value="C:plasma membrane"/>
    <property type="evidence" value="ECO:0007669"/>
    <property type="project" value="UniProtKB-SubCell"/>
</dbReference>
<evidence type="ECO:0000256" key="6">
    <source>
        <dbReference type="ARBA" id="ARBA00022958"/>
    </source>
</evidence>
<dbReference type="InterPro" id="IPR004772">
    <property type="entry name" value="TrkH"/>
</dbReference>
<dbReference type="eggNOG" id="COG0168">
    <property type="taxonomic scope" value="Bacteria"/>
</dbReference>
<feature type="transmembrane region" description="Helical" evidence="10">
    <location>
        <begin position="282"/>
        <end position="301"/>
    </location>
</feature>
<reference evidence="11 12" key="1">
    <citation type="submission" date="2012-07" db="EMBL/GenBank/DDBJ databases">
        <title>The Genome Sequence of Facklamia ignava CCUG 37419.</title>
        <authorList>
            <consortium name="The Broad Institute Genome Sequencing Platform"/>
            <person name="Earl A."/>
            <person name="Ward D."/>
            <person name="Feldgarden M."/>
            <person name="Gevers D."/>
            <person name="Huys G."/>
            <person name="Walker B."/>
            <person name="Young S.K."/>
            <person name="Zeng Q."/>
            <person name="Gargeya S."/>
            <person name="Fitzgerald M."/>
            <person name="Haas B."/>
            <person name="Abouelleil A."/>
            <person name="Alvarado L."/>
            <person name="Arachchi H.M."/>
            <person name="Berlin A.M."/>
            <person name="Chapman S.B."/>
            <person name="Goldberg J."/>
            <person name="Griggs A."/>
            <person name="Gujja S."/>
            <person name="Hansen M."/>
            <person name="Howarth C."/>
            <person name="Imamovic A."/>
            <person name="Larimer J."/>
            <person name="McCowen C."/>
            <person name="Montmayeur A."/>
            <person name="Murphy C."/>
            <person name="Neiman D."/>
            <person name="Pearson M."/>
            <person name="Priest M."/>
            <person name="Roberts A."/>
            <person name="Saif S."/>
            <person name="Shea T."/>
            <person name="Sisk P."/>
            <person name="Sykes S."/>
            <person name="Wortman J."/>
            <person name="Nusbaum C."/>
            <person name="Birren B."/>
        </authorList>
    </citation>
    <scope>NUCLEOTIDE SEQUENCE [LARGE SCALE GENOMIC DNA]</scope>
    <source>
        <strain evidence="11 12">CCUG 37419</strain>
    </source>
</reference>
<protein>
    <submittedName>
        <fullName evidence="11">TrkH family potassium uptake protein</fullName>
    </submittedName>
</protein>
<dbReference type="HOGENOM" id="CLU_026429_0_1_9"/>
<dbReference type="GO" id="GO:0015379">
    <property type="term" value="F:potassium:chloride symporter activity"/>
    <property type="evidence" value="ECO:0007669"/>
    <property type="project" value="InterPro"/>
</dbReference>
<sequence length="445" mass="49739">MEKYKIKQLTIPQYIVVNYMAIILIGGILLALPFASNAHQWTNLLDAMFTATSAVCVTGQTTLNTAQHWSPFGKLVIITLIEIGGIGFMTLWVVFFTQSGRRTNLRQRRVLLETLNIETMSGSIDIVKYIIKFTLAVQSLGALVLSLVFIPQFGWVKGTLYSVFHSISAFNNAGFDLFGNSLINYQANPLVMLTISVLIIAGGLGFIVWRDLLTVYRNRKLMRYTKLIIIGTLALLLSSTLLFICFEWNNQTWQHLSPVNRVINSFFLAVTPRTAGYANVDYNFLMPGSLFLTIALMFIGGTSGSTAGGVKVSTVIVAGLFLVNTFRGHPMTLYRRELREETLRRAFFILTMGFTFILFATLILLITEPFPHGTGIEVILMEVVSCFSTVGLTMGITPQLSAVGKLVLIWLMFMGRCGLVTFLWSLGSHEKNWQIHYPEMNMMIG</sequence>
<dbReference type="PATRIC" id="fig|883112.3.peg.67"/>
<keyword evidence="8" id="KW-0406">Ion transport</keyword>
<dbReference type="PANTHER" id="PTHR32024:SF1">
    <property type="entry name" value="KTR SYSTEM POTASSIUM UPTAKE PROTEIN B"/>
    <property type="match status" value="1"/>
</dbReference>
<dbReference type="Proteomes" id="UP000005147">
    <property type="component" value="Unassembled WGS sequence"/>
</dbReference>
<evidence type="ECO:0000256" key="3">
    <source>
        <dbReference type="ARBA" id="ARBA00022475"/>
    </source>
</evidence>
<feature type="transmembrane region" description="Helical" evidence="10">
    <location>
        <begin position="75"/>
        <end position="96"/>
    </location>
</feature>
<dbReference type="PANTHER" id="PTHR32024">
    <property type="entry name" value="TRK SYSTEM POTASSIUM UPTAKE PROTEIN TRKG-RELATED"/>
    <property type="match status" value="1"/>
</dbReference>
<feature type="transmembrane region" description="Helical" evidence="10">
    <location>
        <begin position="190"/>
        <end position="212"/>
    </location>
</feature>
<evidence type="ECO:0000256" key="9">
    <source>
        <dbReference type="ARBA" id="ARBA00023136"/>
    </source>
</evidence>
<dbReference type="InterPro" id="IPR003445">
    <property type="entry name" value="Cat_transpt"/>
</dbReference>
<comment type="subcellular location">
    <subcellularLocation>
        <location evidence="1">Cell membrane</location>
        <topology evidence="1">Multi-pass membrane protein</topology>
    </subcellularLocation>
</comment>
<keyword evidence="9 10" id="KW-0472">Membrane</keyword>
<dbReference type="EMBL" id="AGZE01000001">
    <property type="protein sequence ID" value="EKB58988.1"/>
    <property type="molecule type" value="Genomic_DNA"/>
</dbReference>
<keyword evidence="7 10" id="KW-1133">Transmembrane helix</keyword>
<dbReference type="STRING" id="883112.HMPREF9707_00066"/>
<evidence type="ECO:0000256" key="4">
    <source>
        <dbReference type="ARBA" id="ARBA00022538"/>
    </source>
</evidence>
<evidence type="ECO:0000256" key="5">
    <source>
        <dbReference type="ARBA" id="ARBA00022692"/>
    </source>
</evidence>